<dbReference type="PROSITE" id="PS50005">
    <property type="entry name" value="TPR"/>
    <property type="match status" value="1"/>
</dbReference>
<dbReference type="SUPFAM" id="SSF48452">
    <property type="entry name" value="TPR-like"/>
    <property type="match status" value="1"/>
</dbReference>
<dbReference type="Proteomes" id="UP000642468">
    <property type="component" value="Unassembled WGS sequence"/>
</dbReference>
<comment type="caution">
    <text evidence="2">The sequence shown here is derived from an EMBL/GenBank/DDBJ whole genome shotgun (WGS) entry which is preliminary data.</text>
</comment>
<evidence type="ECO:0000256" key="1">
    <source>
        <dbReference type="PROSITE-ProRule" id="PRU00339"/>
    </source>
</evidence>
<evidence type="ECO:0000313" key="2">
    <source>
        <dbReference type="EMBL" id="MBD2714993.1"/>
    </source>
</evidence>
<dbReference type="EMBL" id="JACWZZ010000002">
    <property type="protein sequence ID" value="MBD2714993.1"/>
    <property type="molecule type" value="Genomic_DNA"/>
</dbReference>
<protein>
    <submittedName>
        <fullName evidence="2">Tetratricopeptide repeat protein</fullName>
    </submittedName>
</protein>
<gene>
    <name evidence="2" type="ORF">IC231_08090</name>
</gene>
<dbReference type="Pfam" id="PF13414">
    <property type="entry name" value="TPR_11"/>
    <property type="match status" value="1"/>
</dbReference>
<sequence>MRSLSHLISPTLLLVVAGTLPGCTLPKMLKVAQSGQQVSVQPSVLESNGENVLFEVTARVPAKHLKKGAAYGLNMRYVYDNGLREDTLGRLSFVSGEYVYDEEKKDQLVLKKQLSFPYTPAKSPGELLALPEARELKAKGRRVKGKEFRVARGIVSTGQLVVRQDTAITLLVDNVDNNMSGTRVLPFFFDAGKAEIRNYLGTNVAALEDFIEANQRTEKVMIVAGHSPDSLDAHDRRLADKRVLALQKYYKNRVDTDSYLNRVHDIDFETEAYHRRWDLFLNKVQESALKPAQVDSVLLLINDTPGTYAQKEKSLHKLSYFDYLEQYIYPVMRFGTVAVQYSAPKRYDSEIYLLSKKIVEKQLEADALTPEELRYSATLTPLLAEKQRIYETSAATTGRWEAYHNLGVVLLQRSEKEVSDKVRRAYLRRSAVNFTLAAHRNPAANMFYRVATAYHRAGDKLEALQNYDYAIKLGGPRPVLDKVFADKAALEIEVGQLDDALGSLSYSSKSYQNTMNRALIYLLKGNYEGATSIYQEALTLKPNDPLAYYCLAVVAARQQDETLMGQNLRRAVQLDRKFASRAVEDLEFAEYAKGKVFLEVLR</sequence>
<feature type="repeat" description="TPR" evidence="1">
    <location>
        <begin position="511"/>
        <end position="544"/>
    </location>
</feature>
<organism evidence="2 3">
    <name type="scientific">Hymenobacter duratus</name>
    <dbReference type="NCBI Taxonomy" id="2771356"/>
    <lineage>
        <taxon>Bacteria</taxon>
        <taxon>Pseudomonadati</taxon>
        <taxon>Bacteroidota</taxon>
        <taxon>Cytophagia</taxon>
        <taxon>Cytophagales</taxon>
        <taxon>Hymenobacteraceae</taxon>
        <taxon>Hymenobacter</taxon>
    </lineage>
</organism>
<dbReference type="InterPro" id="IPR019734">
    <property type="entry name" value="TPR_rpt"/>
</dbReference>
<name>A0ABR8JHB3_9BACT</name>
<accession>A0ABR8JHB3</accession>
<dbReference type="SMART" id="SM00028">
    <property type="entry name" value="TPR"/>
    <property type="match status" value="3"/>
</dbReference>
<keyword evidence="1" id="KW-0802">TPR repeat</keyword>
<proteinExistence type="predicted"/>
<evidence type="ECO:0000313" key="3">
    <source>
        <dbReference type="Proteomes" id="UP000642468"/>
    </source>
</evidence>
<dbReference type="RefSeq" id="WP_190784044.1">
    <property type="nucleotide sequence ID" value="NZ_JACWZZ010000002.1"/>
</dbReference>
<dbReference type="InterPro" id="IPR011990">
    <property type="entry name" value="TPR-like_helical_dom_sf"/>
</dbReference>
<keyword evidence="3" id="KW-1185">Reference proteome</keyword>
<dbReference type="Gene3D" id="1.25.40.10">
    <property type="entry name" value="Tetratricopeptide repeat domain"/>
    <property type="match status" value="1"/>
</dbReference>
<reference evidence="2 3" key="1">
    <citation type="submission" date="2020-09" db="EMBL/GenBank/DDBJ databases">
        <authorList>
            <person name="Kim M.K."/>
        </authorList>
    </citation>
    <scope>NUCLEOTIDE SEQUENCE [LARGE SCALE GENOMIC DNA]</scope>
    <source>
        <strain evidence="2 3">BT646</strain>
    </source>
</reference>